<dbReference type="SUPFAM" id="SSF53756">
    <property type="entry name" value="UDP-Glycosyltransferase/glycogen phosphorylase"/>
    <property type="match status" value="1"/>
</dbReference>
<keyword evidence="4 10" id="KW-0808">Transferase</keyword>
<evidence type="ECO:0000259" key="13">
    <source>
        <dbReference type="Pfam" id="PF04101"/>
    </source>
</evidence>
<dbReference type="HAMAP" id="MF_00033">
    <property type="entry name" value="MurG"/>
    <property type="match status" value="1"/>
</dbReference>
<evidence type="ECO:0000256" key="6">
    <source>
        <dbReference type="ARBA" id="ARBA00022984"/>
    </source>
</evidence>
<feature type="binding site" evidence="10">
    <location>
        <begin position="20"/>
        <end position="22"/>
    </location>
    <ligand>
        <name>UDP-N-acetyl-alpha-D-glucosamine</name>
        <dbReference type="ChEBI" id="CHEBI:57705"/>
    </ligand>
</feature>
<comment type="catalytic activity">
    <reaction evidence="10">
        <text>di-trans,octa-cis-undecaprenyl diphospho-N-acetyl-alpha-D-muramoyl-L-alanyl-D-glutamyl-meso-2,6-diaminopimeloyl-D-alanyl-D-alanine + UDP-N-acetyl-alpha-D-glucosamine = di-trans,octa-cis-undecaprenyl diphospho-[N-acetyl-alpha-D-glucosaminyl-(1-&gt;4)]-N-acetyl-alpha-D-muramoyl-L-alanyl-D-glutamyl-meso-2,6-diaminopimeloyl-D-alanyl-D-alanine + UDP + H(+)</text>
        <dbReference type="Rhea" id="RHEA:31227"/>
        <dbReference type="ChEBI" id="CHEBI:15378"/>
        <dbReference type="ChEBI" id="CHEBI:57705"/>
        <dbReference type="ChEBI" id="CHEBI:58223"/>
        <dbReference type="ChEBI" id="CHEBI:61387"/>
        <dbReference type="ChEBI" id="CHEBI:61388"/>
        <dbReference type="EC" id="2.4.1.227"/>
    </reaction>
</comment>
<feature type="compositionally biased region" description="Basic and acidic residues" evidence="11">
    <location>
        <begin position="401"/>
        <end position="412"/>
    </location>
</feature>
<evidence type="ECO:0000313" key="14">
    <source>
        <dbReference type="EMBL" id="GAA4859356.1"/>
    </source>
</evidence>
<dbReference type="RefSeq" id="WP_345294299.1">
    <property type="nucleotide sequence ID" value="NZ_BAABJY010000001.1"/>
</dbReference>
<evidence type="ECO:0000256" key="1">
    <source>
        <dbReference type="ARBA" id="ARBA00022475"/>
    </source>
</evidence>
<comment type="function">
    <text evidence="10">Cell wall formation. Catalyzes the transfer of a GlcNAc subunit on undecaprenyl-pyrophosphoryl-MurNAc-pentapeptide (lipid intermediate I) to form undecaprenyl-pyrophosphoryl-MurNAc-(pentapeptide)GlcNAc (lipid intermediate II).</text>
</comment>
<reference evidence="15" key="1">
    <citation type="journal article" date="2019" name="Int. J. Syst. Evol. Microbiol.">
        <title>The Global Catalogue of Microorganisms (GCM) 10K type strain sequencing project: providing services to taxonomists for standard genome sequencing and annotation.</title>
        <authorList>
            <consortium name="The Broad Institute Genomics Platform"/>
            <consortium name="The Broad Institute Genome Sequencing Center for Infectious Disease"/>
            <person name="Wu L."/>
            <person name="Ma J."/>
        </authorList>
    </citation>
    <scope>NUCLEOTIDE SEQUENCE [LARGE SCALE GENOMIC DNA]</scope>
    <source>
        <strain evidence="15">JCM 18392</strain>
    </source>
</reference>
<keyword evidence="5 10" id="KW-0133">Cell shape</keyword>
<feature type="region of interest" description="Disordered" evidence="11">
    <location>
        <begin position="369"/>
        <end position="412"/>
    </location>
</feature>
<comment type="pathway">
    <text evidence="10">Cell wall biogenesis; peptidoglycan biosynthesis.</text>
</comment>
<gene>
    <name evidence="10 14" type="primary">murG</name>
    <name evidence="14" type="ORF">GCM10023332_09100</name>
</gene>
<comment type="caution">
    <text evidence="14">The sequence shown here is derived from an EMBL/GenBank/DDBJ whole genome shotgun (WGS) entry which is preliminary data.</text>
</comment>
<evidence type="ECO:0000256" key="8">
    <source>
        <dbReference type="ARBA" id="ARBA00023306"/>
    </source>
</evidence>
<dbReference type="EMBL" id="BAABJY010000001">
    <property type="protein sequence ID" value="GAA4859356.1"/>
    <property type="molecule type" value="Genomic_DNA"/>
</dbReference>
<feature type="binding site" evidence="10">
    <location>
        <position position="200"/>
    </location>
    <ligand>
        <name>UDP-N-acetyl-alpha-D-glucosamine</name>
        <dbReference type="ChEBI" id="CHEBI:57705"/>
    </ligand>
</feature>
<feature type="compositionally biased region" description="Pro residues" evidence="11">
    <location>
        <begin position="375"/>
        <end position="385"/>
    </location>
</feature>
<proteinExistence type="inferred from homology"/>
<feature type="domain" description="Glycosyltransferase family 28 N-terminal" evidence="12">
    <location>
        <begin position="13"/>
        <end position="148"/>
    </location>
</feature>
<accession>A0ABP9E083</accession>
<dbReference type="Proteomes" id="UP001501323">
    <property type="component" value="Unassembled WGS sequence"/>
</dbReference>
<keyword evidence="7 10" id="KW-0472">Membrane</keyword>
<dbReference type="PANTHER" id="PTHR21015:SF22">
    <property type="entry name" value="GLYCOSYLTRANSFERASE"/>
    <property type="match status" value="1"/>
</dbReference>
<dbReference type="Gene3D" id="3.40.50.2000">
    <property type="entry name" value="Glycogen Phosphorylase B"/>
    <property type="match status" value="2"/>
</dbReference>
<evidence type="ECO:0000256" key="3">
    <source>
        <dbReference type="ARBA" id="ARBA00022676"/>
    </source>
</evidence>
<comment type="similarity">
    <text evidence="10">Belongs to the glycosyltransferase 28 family. MurG subfamily.</text>
</comment>
<evidence type="ECO:0000256" key="10">
    <source>
        <dbReference type="HAMAP-Rule" id="MF_00033"/>
    </source>
</evidence>
<keyword evidence="8 10" id="KW-0131">Cell cycle</keyword>
<name>A0ABP9E083_9GAMM</name>
<evidence type="ECO:0000256" key="5">
    <source>
        <dbReference type="ARBA" id="ARBA00022960"/>
    </source>
</evidence>
<dbReference type="Pfam" id="PF04101">
    <property type="entry name" value="Glyco_tran_28_C"/>
    <property type="match status" value="1"/>
</dbReference>
<dbReference type="InterPro" id="IPR006009">
    <property type="entry name" value="GlcNAc_MurG"/>
</dbReference>
<dbReference type="Pfam" id="PF03033">
    <property type="entry name" value="Glyco_transf_28"/>
    <property type="match status" value="1"/>
</dbReference>
<evidence type="ECO:0000256" key="9">
    <source>
        <dbReference type="ARBA" id="ARBA00023316"/>
    </source>
</evidence>
<keyword evidence="15" id="KW-1185">Reference proteome</keyword>
<dbReference type="InterPro" id="IPR007235">
    <property type="entry name" value="Glyco_trans_28_C"/>
</dbReference>
<evidence type="ECO:0000313" key="15">
    <source>
        <dbReference type="Proteomes" id="UP001501323"/>
    </source>
</evidence>
<evidence type="ECO:0000259" key="12">
    <source>
        <dbReference type="Pfam" id="PF03033"/>
    </source>
</evidence>
<evidence type="ECO:0000256" key="2">
    <source>
        <dbReference type="ARBA" id="ARBA00022618"/>
    </source>
</evidence>
<feature type="binding site" evidence="10">
    <location>
        <position position="302"/>
    </location>
    <ligand>
        <name>UDP-N-acetyl-alpha-D-glucosamine</name>
        <dbReference type="ChEBI" id="CHEBI:57705"/>
    </ligand>
</feature>
<evidence type="ECO:0000256" key="11">
    <source>
        <dbReference type="SAM" id="MobiDB-lite"/>
    </source>
</evidence>
<keyword evidence="1 10" id="KW-1003">Cell membrane</keyword>
<comment type="subcellular location">
    <subcellularLocation>
        <location evidence="10">Cell membrane</location>
        <topology evidence="10">Peripheral membrane protein</topology>
        <orientation evidence="10">Cytoplasmic side</orientation>
    </subcellularLocation>
</comment>
<keyword evidence="2 10" id="KW-0132">Cell division</keyword>
<comment type="caution">
    <text evidence="10">Lacks conserved residue(s) required for the propagation of feature annotation.</text>
</comment>
<dbReference type="CDD" id="cd03785">
    <property type="entry name" value="GT28_MurG"/>
    <property type="match status" value="1"/>
</dbReference>
<protein>
    <recommendedName>
        <fullName evidence="10">UDP-N-acetylglucosamine--N-acetylmuramyl-(pentapeptide) pyrophosphoryl-undecaprenol N-acetylglucosamine transferase</fullName>
        <ecNumber evidence="10">2.4.1.227</ecNumber>
    </recommendedName>
    <alternativeName>
        <fullName evidence="10">Undecaprenyl-PP-MurNAc-pentapeptide-UDPGlcNAc GlcNAc transferase</fullName>
    </alternativeName>
</protein>
<dbReference type="InterPro" id="IPR004276">
    <property type="entry name" value="GlycoTrans_28_N"/>
</dbReference>
<dbReference type="EC" id="2.4.1.227" evidence="10"/>
<keyword evidence="9 10" id="KW-0961">Cell wall biogenesis/degradation</keyword>
<feature type="binding site" evidence="10">
    <location>
        <position position="173"/>
    </location>
    <ligand>
        <name>UDP-N-acetyl-alpha-D-glucosamine</name>
        <dbReference type="ChEBI" id="CHEBI:57705"/>
    </ligand>
</feature>
<evidence type="ECO:0000256" key="4">
    <source>
        <dbReference type="ARBA" id="ARBA00022679"/>
    </source>
</evidence>
<keyword evidence="6 10" id="KW-0573">Peptidoglycan synthesis</keyword>
<dbReference type="PANTHER" id="PTHR21015">
    <property type="entry name" value="UDP-N-ACETYLGLUCOSAMINE--N-ACETYLMURAMYL-(PENTAPEPTIDE) PYROPHOSPHORYL-UNDECAPRENOL N-ACETYLGLUCOSAMINE TRANSFERASE 1"/>
    <property type="match status" value="1"/>
</dbReference>
<evidence type="ECO:0000256" key="7">
    <source>
        <dbReference type="ARBA" id="ARBA00023136"/>
    </source>
</evidence>
<keyword evidence="3 10" id="KW-0328">Glycosyltransferase</keyword>
<organism evidence="14 15">
    <name type="scientific">Luteimonas vadosa</name>
    <dbReference type="NCBI Taxonomy" id="1165507"/>
    <lineage>
        <taxon>Bacteria</taxon>
        <taxon>Pseudomonadati</taxon>
        <taxon>Pseudomonadota</taxon>
        <taxon>Gammaproteobacteria</taxon>
        <taxon>Lysobacterales</taxon>
        <taxon>Lysobacteraceae</taxon>
        <taxon>Luteimonas</taxon>
    </lineage>
</organism>
<sequence length="412" mass="43403">MQRKDPPPSRPCIAMAAGGTGGHLFPAEALARALLARGERVVIYTDARGARYTGALSGIDHVVLPARSLAGGLIGKFAAAWTILRAGWLARRDMRRRGVVALAGFGGYPSFAPALAAKSLGLPLLLHEQGLRLSLANRQLLRFADALATSFAEVAGSERIDPQRITETGNPVRRDILDARSAFPRIDADGPLRLLVVGGSQSARVFGEVVPPALLALPDALRPRLQLSLQYKGEDTDAIAARLRSAGIAADIRPFFDDMGARLRDAHLVVTRAGATTIADLLTVGRPAIFVPIPQGGSQVEQRTNAETLARAGAGWCMPESELSPQSLSTRLTDLFSTPEQLVDAAAAAAGLARPDAAERLADLMQRLAGNAGPHPNPRSAPRPAPAAMESNRVRGSGGQDVREHTVRGSGA</sequence>
<feature type="domain" description="Glycosyl transferase family 28 C-terminal" evidence="13">
    <location>
        <begin position="194"/>
        <end position="361"/>
    </location>
</feature>